<dbReference type="PROSITE" id="PS51257">
    <property type="entry name" value="PROKAR_LIPOPROTEIN"/>
    <property type="match status" value="1"/>
</dbReference>
<organism evidence="2 3">
    <name type="scientific">Niabella yanshanensis</name>
    <dbReference type="NCBI Taxonomy" id="577386"/>
    <lineage>
        <taxon>Bacteria</taxon>
        <taxon>Pseudomonadati</taxon>
        <taxon>Bacteroidota</taxon>
        <taxon>Chitinophagia</taxon>
        <taxon>Chitinophagales</taxon>
        <taxon>Chitinophagaceae</taxon>
        <taxon>Niabella</taxon>
    </lineage>
</organism>
<dbReference type="Pfam" id="PF14059">
    <property type="entry name" value="DUF4251"/>
    <property type="match status" value="1"/>
</dbReference>
<keyword evidence="3" id="KW-1185">Reference proteome</keyword>
<dbReference type="EMBL" id="CP139960">
    <property type="protein sequence ID" value="WQD39850.1"/>
    <property type="molecule type" value="Genomic_DNA"/>
</dbReference>
<evidence type="ECO:0000313" key="2">
    <source>
        <dbReference type="EMBL" id="WQD39850.1"/>
    </source>
</evidence>
<protein>
    <submittedName>
        <fullName evidence="2">DUF4251 domain-containing protein</fullName>
    </submittedName>
</protein>
<feature type="signal peptide" evidence="1">
    <location>
        <begin position="1"/>
        <end position="22"/>
    </location>
</feature>
<dbReference type="RefSeq" id="WP_114789254.1">
    <property type="nucleotide sequence ID" value="NZ_CP139960.1"/>
</dbReference>
<reference evidence="2 3" key="1">
    <citation type="submission" date="2023-12" db="EMBL/GenBank/DDBJ databases">
        <title>Genome sequencing and assembly of bacterial species from a model synthetic community.</title>
        <authorList>
            <person name="Hogle S.L."/>
        </authorList>
    </citation>
    <scope>NUCLEOTIDE SEQUENCE [LARGE SCALE GENOMIC DNA]</scope>
    <source>
        <strain evidence="2 3">HAMBI_3031</strain>
    </source>
</reference>
<dbReference type="InterPro" id="IPR025347">
    <property type="entry name" value="DUF4251"/>
</dbReference>
<name>A0ABZ0WCE5_9BACT</name>
<dbReference type="Proteomes" id="UP001325680">
    <property type="component" value="Chromosome"/>
</dbReference>
<sequence>MKNLTHIGCLLILSILAFSSCASQKTVTATEQDYAALINNRRFTFVARTVIPTEDSRFNPRFMFPNGNNLYQLTSGYDVKITPDSVTAYLPFFGRSFTAPLDPTKGGIQFTSTDFDYKQSIKKKNYQITITPKDNRDIRNLLLTVTPSGYAYLQVLSMNKTPISFNGVIEKDQ</sequence>
<proteinExistence type="predicted"/>
<evidence type="ECO:0000313" key="3">
    <source>
        <dbReference type="Proteomes" id="UP001325680"/>
    </source>
</evidence>
<dbReference type="Gene3D" id="2.40.128.410">
    <property type="match status" value="1"/>
</dbReference>
<keyword evidence="1" id="KW-0732">Signal</keyword>
<feature type="chain" id="PRO_5045938120" evidence="1">
    <location>
        <begin position="23"/>
        <end position="173"/>
    </location>
</feature>
<accession>A0ABZ0WCE5</accession>
<gene>
    <name evidence="2" type="ORF">U0035_06770</name>
</gene>
<evidence type="ECO:0000256" key="1">
    <source>
        <dbReference type="SAM" id="SignalP"/>
    </source>
</evidence>